<comment type="caution">
    <text evidence="3">The sequence shown here is derived from an EMBL/GenBank/DDBJ whole genome shotgun (WGS) entry which is preliminary data.</text>
</comment>
<evidence type="ECO:0000313" key="4">
    <source>
        <dbReference type="Proteomes" id="UP000663792"/>
    </source>
</evidence>
<dbReference type="Proteomes" id="UP000663792">
    <property type="component" value="Unassembled WGS sequence"/>
</dbReference>
<feature type="transmembrane region" description="Helical" evidence="2">
    <location>
        <begin position="65"/>
        <end position="87"/>
    </location>
</feature>
<keyword evidence="2" id="KW-1133">Transmembrane helix</keyword>
<sequence>MTGAGRSPDRPGPPARDDRVVPADAEQLLSQALRARVGGPRAPGARTSAARDTPGRSTPLTPVQILLIGALIGMVVGVAAGLLTLVVG</sequence>
<evidence type="ECO:0000313" key="3">
    <source>
        <dbReference type="EMBL" id="MBM9469564.1"/>
    </source>
</evidence>
<dbReference type="EMBL" id="JAERWK010000030">
    <property type="protein sequence ID" value="MBM9469564.1"/>
    <property type="molecule type" value="Genomic_DNA"/>
</dbReference>
<reference evidence="3" key="1">
    <citation type="submission" date="2021-01" db="EMBL/GenBank/DDBJ databases">
        <title>YIM 132084 draft genome.</title>
        <authorList>
            <person name="An D."/>
        </authorList>
    </citation>
    <scope>NUCLEOTIDE SEQUENCE</scope>
    <source>
        <strain evidence="3">YIM 132084</strain>
    </source>
</reference>
<feature type="region of interest" description="Disordered" evidence="1">
    <location>
        <begin position="1"/>
        <end position="58"/>
    </location>
</feature>
<gene>
    <name evidence="3" type="ORF">JL106_19955</name>
</gene>
<dbReference type="AlphaFoldDB" id="A0A938YGN6"/>
<protein>
    <submittedName>
        <fullName evidence="3">Uncharacterized protein</fullName>
    </submittedName>
</protein>
<proteinExistence type="predicted"/>
<keyword evidence="2" id="KW-0812">Transmembrane</keyword>
<evidence type="ECO:0000256" key="2">
    <source>
        <dbReference type="SAM" id="Phobius"/>
    </source>
</evidence>
<name>A0A938YGN6_9ACTN</name>
<keyword evidence="4" id="KW-1185">Reference proteome</keyword>
<keyword evidence="2" id="KW-0472">Membrane</keyword>
<organism evidence="3 4">
    <name type="scientific">Nakamurella leprariae</name>
    <dbReference type="NCBI Taxonomy" id="2803911"/>
    <lineage>
        <taxon>Bacteria</taxon>
        <taxon>Bacillati</taxon>
        <taxon>Actinomycetota</taxon>
        <taxon>Actinomycetes</taxon>
        <taxon>Nakamurellales</taxon>
        <taxon>Nakamurellaceae</taxon>
        <taxon>Nakamurella</taxon>
    </lineage>
</organism>
<accession>A0A938YGN6</accession>
<dbReference type="RefSeq" id="WP_205262529.1">
    <property type="nucleotide sequence ID" value="NZ_JAERWK010000030.1"/>
</dbReference>
<evidence type="ECO:0000256" key="1">
    <source>
        <dbReference type="SAM" id="MobiDB-lite"/>
    </source>
</evidence>